<feature type="region of interest" description="Disordered" evidence="2">
    <location>
        <begin position="1362"/>
        <end position="1400"/>
    </location>
</feature>
<dbReference type="Gene3D" id="1.20.120.330">
    <property type="entry name" value="Nucleotidyltransferases domain 2"/>
    <property type="match status" value="2"/>
</dbReference>
<feature type="coiled-coil region" evidence="1">
    <location>
        <begin position="377"/>
        <end position="470"/>
    </location>
</feature>
<dbReference type="STRING" id="1122192.SAMN02745673_02151"/>
<dbReference type="Pfam" id="PF03496">
    <property type="entry name" value="ADPrib_exo_Tox"/>
    <property type="match status" value="2"/>
</dbReference>
<feature type="region of interest" description="Disordered" evidence="2">
    <location>
        <begin position="1271"/>
        <end position="1333"/>
    </location>
</feature>
<feature type="coiled-coil region" evidence="1">
    <location>
        <begin position="1660"/>
        <end position="1729"/>
    </location>
</feature>
<feature type="region of interest" description="Disordered" evidence="2">
    <location>
        <begin position="344"/>
        <end position="377"/>
    </location>
</feature>
<dbReference type="PROSITE" id="PS51996">
    <property type="entry name" value="TR_MART"/>
    <property type="match status" value="2"/>
</dbReference>
<keyword evidence="5" id="KW-1185">Reference proteome</keyword>
<feature type="domain" description="ADP ribosyltransferase" evidence="3">
    <location>
        <begin position="1412"/>
        <end position="1561"/>
    </location>
</feature>
<evidence type="ECO:0000256" key="2">
    <source>
        <dbReference type="SAM" id="MobiDB-lite"/>
    </source>
</evidence>
<gene>
    <name evidence="4" type="ORF">SAMN02745673_02151</name>
</gene>
<organism evidence="4 5">
    <name type="scientific">Marinactinospora thermotolerans DSM 45154</name>
    <dbReference type="NCBI Taxonomy" id="1122192"/>
    <lineage>
        <taxon>Bacteria</taxon>
        <taxon>Bacillati</taxon>
        <taxon>Actinomycetota</taxon>
        <taxon>Actinomycetes</taxon>
        <taxon>Streptosporangiales</taxon>
        <taxon>Nocardiopsidaceae</taxon>
        <taxon>Marinactinospora</taxon>
    </lineage>
</organism>
<dbReference type="EMBL" id="FUWS01000005">
    <property type="protein sequence ID" value="SKA01356.1"/>
    <property type="molecule type" value="Genomic_DNA"/>
</dbReference>
<sequence>MPEIVSHFHSRSLSPVEVEQIIREQWALWHRSNTLNNALDVFTDNGTDVPWTMRIPPALPWLGNGEEPDGVGMQHARRFDNDQEAIDWAQTIMPSPNLMEDSYDALETYAADGYEFIKAGLREGKVVVQPGQTRQEAEQSLTELVANIDAGIAESTLPESVILHRGVNWDYIERMLRDRHPNMDPRAAAADPRILQSLVGMTFTDTSYASTSIGTHSPMQRDAYFMIRAPKGHPAINLMDISKVGTPEREILLPRGTKFIIHAVYPRRAPLPQSLLIRPQLFFEIEIVPTSWNPPPGWRPAPLGDADRGYWNADRVPDDNPIPQLISDATLDQWQGAGGTVQIHTALTDPGDAPQPDSDGRDDRGPRVPVDEARSHVSRAQADVVRFETNLENTRSELGLADDDLTYLGGLVEAAQLRVTAAQAEIDLAQARLDDARGSRMGTETARAELARAQTELRNARTGLDQARERFIEAGGTIDRTPSAPPTAPTLGADGGSTFRGDGTGDVMVNTSIDPPQPPAGAGQWSATPLGGDPLSKRVSSASEASDGSDVIMGNDSDDAMDVDPSDGPFDTVDVSPLLDGIDDLEADDAAALLRTYYDHHVNGQSLDTVFGGDTDREEQYLNYTRYWQENGALLQALHNLSDAGIIEPPGGWERVANSPLRTAALSDELAERFGSRPGQTRDFAVPTGHGAVLPARITQRGSFPDSTHPRFEWNRIPRVTPDGRDTVETVVRLERLQSFAGPRPDVIVRAENELVRAMEAQINDGRIVTYSNGASERIPYTLRNGAELRLRVELVDRDQADRYRLHGHLDWGQPALAGTGPQPNHTTAVPDVLSWFGLTESGASQATRTGAHDAPPARVTAVSLSRISALTAESTSRPAPVYDNLVDREHWKDARDHVPVTVIGARAGSSGVERQRGPELLTTSTLPGLTTADDPDGVPVPGNPDGAPEFVRPADLHDYKVFAHFEVRRIPIPEEFRTPGGPSHVRELTVRIKFRSDEVDPDVAARSLRDYRETLEAAWNYRHRLPNEDGSPGDQLHFTVEEAGAPGVTGPTHRWVKWVPSVDGEIPRATMRIWPVDGPPIVPLHETGHMYGLVDEYFESDNPGLFRIRPDQSRVDMAPGNLMSWSHLPFARLRGHHLDELATLTRPALDRDTGGPTPYEPPVRIADLTEETAERIGTPLQQAAPDVVDDYEQALAFLGAYLDYQRGDSVEQVTENLGRYESPADDGGTRLTTPDEKWQMLQQAWNAWRASGALDTALADLAALNTSPFSTAGNPAAARPASGSASDSARSSDDSDVEMSDGEAPRAFSKPPKPSGANPAHAGDSTGHVSGNRVDTDALLRESQANPTLDVNMARLSTTAAGNRQDLPAQEPSGPPSGRSTSSRGMRTGQPPFTSDDARTWLDRRFPVPPLTDDQRAYLRFYRAHGSDTINKALQSDHEPTDSLRKAVDNLDSAFQHWGLPESVILFRGANSDLAHRMGASVNDPASMHGLVGKVHTEPGYLSTSAIPHSDYTARRIYVMFRAPAGYPALNAEKAVRNGQDEQEVLLRRDSSFVIHAVAERPDPYGMKSWFIEAELVPDGWTPPPGWTPTPYGANLDIEGQLVLSPNGSGPAAGTGPLTVNMTVTDPATLETGNGTRPDAGHHDGASTTTGPDPSERAVDEARAEVAQAQADVVQFETDLETLRTNFGIAGDDLYYLGGLVEAAQLRVTAAEAEVNLAQARLNDARGSRMGTQTARQDLVRAQTELRNAHDHLGQTRDRFVQAGGGIRPDGSPDRPAPAVFDVDPGFPWSGSGGPISQMAAPGTMPPPVTQPGQDNGEEDEAVPSAGEPPLGDPGRDGSGAGPEPAETETAETQPAESETAKPEPPSMAEIFRQALNGGNSGN</sequence>
<proteinExistence type="predicted"/>
<name>A0A1T4QCL6_9ACTN</name>
<feature type="compositionally biased region" description="Low complexity" evidence="2">
    <location>
        <begin position="1273"/>
        <end position="1290"/>
    </location>
</feature>
<feature type="domain" description="ADP ribosyltransferase" evidence="3">
    <location>
        <begin position="98"/>
        <end position="264"/>
    </location>
</feature>
<protein>
    <submittedName>
        <fullName evidence="4">Outer membrane protein</fullName>
    </submittedName>
</protein>
<keyword evidence="1" id="KW-0175">Coiled coil</keyword>
<feature type="region of interest" description="Disordered" evidence="2">
    <location>
        <begin position="1628"/>
        <end position="1659"/>
    </location>
</feature>
<reference evidence="4 5" key="1">
    <citation type="submission" date="2017-02" db="EMBL/GenBank/DDBJ databases">
        <authorList>
            <person name="Peterson S.W."/>
        </authorList>
    </citation>
    <scope>NUCLEOTIDE SEQUENCE [LARGE SCALE GENOMIC DNA]</scope>
    <source>
        <strain evidence="4 5">DSM 45154</strain>
    </source>
</reference>
<evidence type="ECO:0000313" key="5">
    <source>
        <dbReference type="Proteomes" id="UP000190637"/>
    </source>
</evidence>
<feature type="region of interest" description="Disordered" evidence="2">
    <location>
        <begin position="1763"/>
        <end position="1884"/>
    </location>
</feature>
<dbReference type="GO" id="GO:0005576">
    <property type="term" value="C:extracellular region"/>
    <property type="evidence" value="ECO:0007669"/>
    <property type="project" value="InterPro"/>
</dbReference>
<dbReference type="Gene3D" id="3.90.176.10">
    <property type="entry name" value="Toxin ADP-ribosyltransferase, Chain A, domain 1"/>
    <property type="match status" value="2"/>
</dbReference>
<dbReference type="SUPFAM" id="SSF56399">
    <property type="entry name" value="ADP-ribosylation"/>
    <property type="match status" value="2"/>
</dbReference>
<feature type="region of interest" description="Disordered" evidence="2">
    <location>
        <begin position="477"/>
        <end position="569"/>
    </location>
</feature>
<accession>A0A1T4QCL6</accession>
<evidence type="ECO:0000259" key="3">
    <source>
        <dbReference type="Pfam" id="PF03496"/>
    </source>
</evidence>
<evidence type="ECO:0000256" key="1">
    <source>
        <dbReference type="SAM" id="Coils"/>
    </source>
</evidence>
<dbReference type="InterPro" id="IPR003540">
    <property type="entry name" value="ADP-ribosyltransferase"/>
</dbReference>
<feature type="compositionally biased region" description="Acidic residues" evidence="2">
    <location>
        <begin position="556"/>
        <end position="565"/>
    </location>
</feature>
<evidence type="ECO:0000313" key="4">
    <source>
        <dbReference type="EMBL" id="SKA01356.1"/>
    </source>
</evidence>
<feature type="compositionally biased region" description="Basic and acidic residues" evidence="2">
    <location>
        <begin position="358"/>
        <end position="375"/>
    </location>
</feature>
<feature type="compositionally biased region" description="Low complexity" evidence="2">
    <location>
        <begin position="1377"/>
        <end position="1390"/>
    </location>
</feature>
<dbReference type="Proteomes" id="UP000190637">
    <property type="component" value="Unassembled WGS sequence"/>
</dbReference>